<dbReference type="EMBL" id="JAIVFL010000001">
    <property type="protein sequence ID" value="MCI4673969.1"/>
    <property type="molecule type" value="Genomic_DNA"/>
</dbReference>
<gene>
    <name evidence="2" type="ORF">K9U37_02990</name>
</gene>
<feature type="compositionally biased region" description="Polar residues" evidence="1">
    <location>
        <begin position="1"/>
        <end position="18"/>
    </location>
</feature>
<accession>A0ABS9YT20</accession>
<evidence type="ECO:0000313" key="2">
    <source>
        <dbReference type="EMBL" id="MCI4673969.1"/>
    </source>
</evidence>
<evidence type="ECO:0000313" key="3">
    <source>
        <dbReference type="Proteomes" id="UP001139068"/>
    </source>
</evidence>
<dbReference type="Proteomes" id="UP001139068">
    <property type="component" value="Unassembled WGS sequence"/>
</dbReference>
<comment type="caution">
    <text evidence="2">The sequence shown here is derived from an EMBL/GenBank/DDBJ whole genome shotgun (WGS) entry which is preliminary data.</text>
</comment>
<feature type="region of interest" description="Disordered" evidence="1">
    <location>
        <begin position="1"/>
        <end position="21"/>
    </location>
</feature>
<feature type="region of interest" description="Disordered" evidence="1">
    <location>
        <begin position="46"/>
        <end position="67"/>
    </location>
</feature>
<dbReference type="RefSeq" id="WP_243070459.1">
    <property type="nucleotide sequence ID" value="NZ_JAIVFL010000001.1"/>
</dbReference>
<protein>
    <submittedName>
        <fullName evidence="2">Uncharacterized protein</fullName>
    </submittedName>
</protein>
<proteinExistence type="predicted"/>
<evidence type="ECO:0000256" key="1">
    <source>
        <dbReference type="SAM" id="MobiDB-lite"/>
    </source>
</evidence>
<sequence>MGLTQIEAQSEGAETTTRVDADTYPQTVRDCVRTAHAVARRLAEEAPGGLPEEVPANAIDVGRTAMG</sequence>
<organism evidence="2 3">
    <name type="scientific">Candidatus Mycolicibacterium alkanivorans</name>
    <dbReference type="NCBI Taxonomy" id="2954114"/>
    <lineage>
        <taxon>Bacteria</taxon>
        <taxon>Bacillati</taxon>
        <taxon>Actinomycetota</taxon>
        <taxon>Actinomycetes</taxon>
        <taxon>Mycobacteriales</taxon>
        <taxon>Mycobacteriaceae</taxon>
        <taxon>Mycolicibacterium</taxon>
    </lineage>
</organism>
<keyword evidence="3" id="KW-1185">Reference proteome</keyword>
<name>A0ABS9YT20_9MYCO</name>
<reference evidence="2" key="1">
    <citation type="journal article" date="2022" name="ISME J.">
        <title>Identification of active gaseous-alkane degraders at natural gas seeps.</title>
        <authorList>
            <person name="Farhan Ul Haque M."/>
            <person name="Hernandez M."/>
            <person name="Crombie A.T."/>
            <person name="Murrell J.C."/>
        </authorList>
    </citation>
    <scope>NUCLEOTIDE SEQUENCE</scope>
    <source>
        <strain evidence="2">ANDR5</strain>
    </source>
</reference>